<evidence type="ECO:0000313" key="4">
    <source>
        <dbReference type="Proteomes" id="UP000028933"/>
    </source>
</evidence>
<dbReference type="KEGG" id="eao:BD94_2595"/>
<dbReference type="Pfam" id="PF00534">
    <property type="entry name" value="Glycos_transf_1"/>
    <property type="match status" value="1"/>
</dbReference>
<dbReference type="AlphaFoldDB" id="A0A077ELL5"/>
<accession>A0A077ELL5</accession>
<dbReference type="eggNOG" id="COG0438">
    <property type="taxonomic scope" value="Bacteria"/>
</dbReference>
<sequence length="363" mass="42910">MKLIEIMFILPDLRPDQEEYTVSMLLKYLPRNVFRPSVLLLNKGKHYDNLNKLREHVEVIDLQVGKIRNSLTVILRQIKKRNPDIVFCNAKELNVYFAYFSYFFPHTKFITKMTEGFSRQLFRKNLRFFYRFYNNYDKIVIPSEDTRNDLIHTFKIEPRKLAKIHNPVDFDEMDCKFSDVRRPHFFDNEYKNIVTMADSSSVEGFEHLLQVFKHLENEKVVLHILTDEANKEMIQQKKDNLNLGNVIFHSTLSNSYACVKYSDLFILSSKCDHSVNTLLEAGSCGTYVLADSKLSGLSEIIQPKVNGEILNIERHENFARQILESLYSDKSPELIRYSLESRFSKENILKQYFDILEETYHIR</sequence>
<dbReference type="RefSeq" id="WP_024565500.1">
    <property type="nucleotide sequence ID" value="NZ_CP007547.1"/>
</dbReference>
<dbReference type="PANTHER" id="PTHR12526:SF630">
    <property type="entry name" value="GLYCOSYLTRANSFERASE"/>
    <property type="match status" value="1"/>
</dbReference>
<reference evidence="3" key="2">
    <citation type="journal article" date="2015" name="Genome Biol. Evol.">
        <title>Complete Genome Sequence and Transcriptomic Analysis of the Novel Pathogen Elizabethkingia anophelis in Response to Oxidative Stress.</title>
        <authorList>
            <person name="Li Y."/>
            <person name="Liu Y."/>
            <person name="Chew S.C."/>
            <person name="Tay M."/>
            <person name="Salido M.M."/>
            <person name="Teo J."/>
            <person name="Lauro F.M."/>
            <person name="Givskov M."/>
            <person name="Yang L."/>
        </authorList>
    </citation>
    <scope>NUCLEOTIDE SEQUENCE</scope>
    <source>
        <strain evidence="3">NUHP1</strain>
    </source>
</reference>
<feature type="domain" description="Glycosyl transferase family 1" evidence="1">
    <location>
        <begin position="180"/>
        <end position="333"/>
    </location>
</feature>
<dbReference type="GO" id="GO:0016757">
    <property type="term" value="F:glycosyltransferase activity"/>
    <property type="evidence" value="ECO:0007669"/>
    <property type="project" value="InterPro"/>
</dbReference>
<gene>
    <name evidence="3" type="ORF">BD94_2595</name>
</gene>
<keyword evidence="3" id="KW-0808">Transferase</keyword>
<dbReference type="PANTHER" id="PTHR12526">
    <property type="entry name" value="GLYCOSYLTRANSFERASE"/>
    <property type="match status" value="1"/>
</dbReference>
<name>A0A077ELL5_9FLAO</name>
<dbReference type="Proteomes" id="UP000028933">
    <property type="component" value="Chromosome"/>
</dbReference>
<dbReference type="EMBL" id="CP007547">
    <property type="protein sequence ID" value="AIL46370.1"/>
    <property type="molecule type" value="Genomic_DNA"/>
</dbReference>
<proteinExistence type="predicted"/>
<dbReference type="STRING" id="1338011.BD94_2595"/>
<reference evidence="3" key="1">
    <citation type="journal article" date="2013" name="Lancet">
        <title>First case of E anophelis outbreak in an intensive-care unit.</title>
        <authorList>
            <person name="Teo J."/>
            <person name="Tan S.Y."/>
            <person name="Tay M."/>
            <person name="Ding Y."/>
            <person name="Kjelleberg S."/>
            <person name="Givskov M."/>
            <person name="Lin R.T."/>
            <person name="Yang L."/>
        </authorList>
    </citation>
    <scope>NUCLEOTIDE SEQUENCE [LARGE SCALE GENOMIC DNA]</scope>
    <source>
        <strain evidence="3">NUHP1</strain>
    </source>
</reference>
<dbReference type="Pfam" id="PF13439">
    <property type="entry name" value="Glyco_transf_4"/>
    <property type="match status" value="1"/>
</dbReference>
<evidence type="ECO:0000313" key="3">
    <source>
        <dbReference type="EMBL" id="AIL46370.1"/>
    </source>
</evidence>
<dbReference type="HOGENOM" id="CLU_009583_0_0_10"/>
<dbReference type="Gene3D" id="3.40.50.2000">
    <property type="entry name" value="Glycogen Phosphorylase B"/>
    <property type="match status" value="2"/>
</dbReference>
<organism evidence="3 4">
    <name type="scientific">Elizabethkingia anophelis NUHP1</name>
    <dbReference type="NCBI Taxonomy" id="1338011"/>
    <lineage>
        <taxon>Bacteria</taxon>
        <taxon>Pseudomonadati</taxon>
        <taxon>Bacteroidota</taxon>
        <taxon>Flavobacteriia</taxon>
        <taxon>Flavobacteriales</taxon>
        <taxon>Weeksellaceae</taxon>
        <taxon>Elizabethkingia</taxon>
    </lineage>
</organism>
<evidence type="ECO:0000259" key="1">
    <source>
        <dbReference type="Pfam" id="PF00534"/>
    </source>
</evidence>
<dbReference type="InterPro" id="IPR001296">
    <property type="entry name" value="Glyco_trans_1"/>
</dbReference>
<evidence type="ECO:0000259" key="2">
    <source>
        <dbReference type="Pfam" id="PF13439"/>
    </source>
</evidence>
<feature type="domain" description="Glycosyltransferase subfamily 4-like N-terminal" evidence="2">
    <location>
        <begin position="21"/>
        <end position="171"/>
    </location>
</feature>
<dbReference type="SUPFAM" id="SSF53756">
    <property type="entry name" value="UDP-Glycosyltransferase/glycogen phosphorylase"/>
    <property type="match status" value="1"/>
</dbReference>
<protein>
    <submittedName>
        <fullName evidence="3">Alpha-1,4-N-acetylgalactosamine transferase PglJ</fullName>
    </submittedName>
</protein>
<dbReference type="InterPro" id="IPR028098">
    <property type="entry name" value="Glyco_trans_4-like_N"/>
</dbReference>